<dbReference type="Gene3D" id="3.90.1150.10">
    <property type="entry name" value="Aspartate Aminotransferase, domain 1"/>
    <property type="match status" value="1"/>
</dbReference>
<dbReference type="GO" id="GO:0006535">
    <property type="term" value="P:cysteine biosynthetic process from serine"/>
    <property type="evidence" value="ECO:0007669"/>
    <property type="project" value="TreeGrafter"/>
</dbReference>
<dbReference type="Pfam" id="PF01053">
    <property type="entry name" value="Cys_Met_Meta_PP"/>
    <property type="match status" value="1"/>
</dbReference>
<organism evidence="11 12">
    <name type="scientific">Acetivibrio saccincola</name>
    <dbReference type="NCBI Taxonomy" id="1677857"/>
    <lineage>
        <taxon>Bacteria</taxon>
        <taxon>Bacillati</taxon>
        <taxon>Bacillota</taxon>
        <taxon>Clostridia</taxon>
        <taxon>Eubacteriales</taxon>
        <taxon>Oscillospiraceae</taxon>
        <taxon>Acetivibrio</taxon>
    </lineage>
</organism>
<name>A0A2K9DYA1_9FIRM</name>
<dbReference type="GO" id="GO:0047982">
    <property type="term" value="F:homocysteine desulfhydrase activity"/>
    <property type="evidence" value="ECO:0007669"/>
    <property type="project" value="UniProtKB-EC"/>
</dbReference>
<dbReference type="EMBL" id="CP025197">
    <property type="protein sequence ID" value="AUG56507.1"/>
    <property type="molecule type" value="Genomic_DNA"/>
</dbReference>
<dbReference type="InterPro" id="IPR006235">
    <property type="entry name" value="OAc-hSer/O-AcSer_sulfhydrylase"/>
</dbReference>
<dbReference type="CDD" id="cd00614">
    <property type="entry name" value="CGS_like"/>
    <property type="match status" value="1"/>
</dbReference>
<accession>A0A2K9DYA1</accession>
<dbReference type="GO" id="GO:0071269">
    <property type="term" value="P:L-homocysteine biosynthetic process"/>
    <property type="evidence" value="ECO:0007669"/>
    <property type="project" value="TreeGrafter"/>
</dbReference>
<dbReference type="InterPro" id="IPR000277">
    <property type="entry name" value="Cys/Met-Metab_PyrdxlP-dep_enz"/>
</dbReference>
<evidence type="ECO:0000256" key="6">
    <source>
        <dbReference type="ARBA" id="ARBA00047199"/>
    </source>
</evidence>
<comment type="catalytic activity">
    <reaction evidence="8">
        <text>L-methionine + H2O = methanethiol + 2-oxobutanoate + NH4(+)</text>
        <dbReference type="Rhea" id="RHEA:23800"/>
        <dbReference type="ChEBI" id="CHEBI:15377"/>
        <dbReference type="ChEBI" id="CHEBI:16007"/>
        <dbReference type="ChEBI" id="CHEBI:16763"/>
        <dbReference type="ChEBI" id="CHEBI:28938"/>
        <dbReference type="ChEBI" id="CHEBI:57844"/>
        <dbReference type="EC" id="4.4.1.11"/>
    </reaction>
    <physiologicalReaction direction="left-to-right" evidence="8">
        <dbReference type="Rhea" id="RHEA:23801"/>
    </physiologicalReaction>
</comment>
<comment type="catalytic activity">
    <reaction evidence="7">
        <text>L-homocysteine + H2O = 2-oxobutanoate + hydrogen sulfide + NH4(+) + H(+)</text>
        <dbReference type="Rhea" id="RHEA:14501"/>
        <dbReference type="ChEBI" id="CHEBI:15377"/>
        <dbReference type="ChEBI" id="CHEBI:15378"/>
        <dbReference type="ChEBI" id="CHEBI:16763"/>
        <dbReference type="ChEBI" id="CHEBI:28938"/>
        <dbReference type="ChEBI" id="CHEBI:29919"/>
        <dbReference type="ChEBI" id="CHEBI:58199"/>
        <dbReference type="EC" id="4.4.1.2"/>
    </reaction>
    <physiologicalReaction direction="left-to-right" evidence="7">
        <dbReference type="Rhea" id="RHEA:14502"/>
    </physiologicalReaction>
</comment>
<dbReference type="KEGG" id="hsc:HVS_02760"/>
<dbReference type="GO" id="GO:0018826">
    <property type="term" value="F:methionine gamma-lyase activity"/>
    <property type="evidence" value="ECO:0007669"/>
    <property type="project" value="UniProtKB-EC"/>
</dbReference>
<dbReference type="InterPro" id="IPR015421">
    <property type="entry name" value="PyrdxlP-dep_Trfase_major"/>
</dbReference>
<keyword evidence="11" id="KW-0456">Lyase</keyword>
<evidence type="ECO:0000256" key="2">
    <source>
        <dbReference type="ARBA" id="ARBA00009077"/>
    </source>
</evidence>
<dbReference type="GO" id="GO:0030170">
    <property type="term" value="F:pyridoxal phosphate binding"/>
    <property type="evidence" value="ECO:0007669"/>
    <property type="project" value="InterPro"/>
</dbReference>
<evidence type="ECO:0000256" key="8">
    <source>
        <dbReference type="ARBA" id="ARBA00052699"/>
    </source>
</evidence>
<evidence type="ECO:0000256" key="9">
    <source>
        <dbReference type="PIRSR" id="PIRSR001434-2"/>
    </source>
</evidence>
<keyword evidence="3" id="KW-0808">Transferase</keyword>
<protein>
    <recommendedName>
        <fullName evidence="5">homocysteine desulfhydrase</fullName>
        <ecNumber evidence="5">4.4.1.2</ecNumber>
    </recommendedName>
    <alternativeName>
        <fullName evidence="6">Homocysteine desulfhydrase</fullName>
    </alternativeName>
</protein>
<reference evidence="11 12" key="1">
    <citation type="submission" date="2017-12" db="EMBL/GenBank/DDBJ databases">
        <title>Complete genome sequence of Herbivorax saccincola GGR1, a novel Cellulosome-producing hydrolytic bacterium in a thermophilic biogas plant, established by Illumina and Nanopore MinION sequencing.</title>
        <authorList>
            <person name="Pechtl A."/>
            <person name="Ruckert C."/>
            <person name="Koeck D.E."/>
            <person name="Maus I."/>
            <person name="Winkler A."/>
            <person name="Kalinowski J."/>
            <person name="Puhler A."/>
            <person name="Schwarz W.W."/>
            <person name="Zverlov V.V."/>
            <person name="Schluter A."/>
            <person name="Liebl W."/>
        </authorList>
    </citation>
    <scope>NUCLEOTIDE SEQUENCE [LARGE SCALE GENOMIC DNA]</scope>
    <source>
        <strain evidence="12">SR1</strain>
    </source>
</reference>
<keyword evidence="4 9" id="KW-0663">Pyridoxal phosphate</keyword>
<evidence type="ECO:0000313" key="12">
    <source>
        <dbReference type="Proteomes" id="UP000233534"/>
    </source>
</evidence>
<dbReference type="PIRSF" id="PIRSF001434">
    <property type="entry name" value="CGS"/>
    <property type="match status" value="1"/>
</dbReference>
<evidence type="ECO:0000256" key="1">
    <source>
        <dbReference type="ARBA" id="ARBA00001933"/>
    </source>
</evidence>
<dbReference type="PANTHER" id="PTHR43797">
    <property type="entry name" value="HOMOCYSTEINE/CYSTEINE SYNTHASE"/>
    <property type="match status" value="1"/>
</dbReference>
<comment type="cofactor">
    <cofactor evidence="1 10">
        <name>pyridoxal 5'-phosphate</name>
        <dbReference type="ChEBI" id="CHEBI:597326"/>
    </cofactor>
</comment>
<evidence type="ECO:0000256" key="7">
    <source>
        <dbReference type="ARBA" id="ARBA00048780"/>
    </source>
</evidence>
<gene>
    <name evidence="11" type="primary">mdeA2</name>
    <name evidence="11" type="ORF">HVS_02760</name>
</gene>
<evidence type="ECO:0000313" key="11">
    <source>
        <dbReference type="EMBL" id="AUG56507.1"/>
    </source>
</evidence>
<dbReference type="GO" id="GO:0019346">
    <property type="term" value="P:transsulfuration"/>
    <property type="evidence" value="ECO:0007669"/>
    <property type="project" value="InterPro"/>
</dbReference>
<evidence type="ECO:0000256" key="4">
    <source>
        <dbReference type="ARBA" id="ARBA00022898"/>
    </source>
</evidence>
<proteinExistence type="inferred from homology"/>
<dbReference type="SUPFAM" id="SSF53383">
    <property type="entry name" value="PLP-dependent transferases"/>
    <property type="match status" value="1"/>
</dbReference>
<evidence type="ECO:0000256" key="3">
    <source>
        <dbReference type="ARBA" id="ARBA00022679"/>
    </source>
</evidence>
<dbReference type="FunFam" id="3.40.640.10:FF:000046">
    <property type="entry name" value="Cystathionine gamma-lyase"/>
    <property type="match status" value="1"/>
</dbReference>
<dbReference type="EC" id="4.4.1.2" evidence="5"/>
<dbReference type="PANTHER" id="PTHR43797:SF2">
    <property type="entry name" value="HOMOCYSTEINE_CYSTEINE SYNTHASE"/>
    <property type="match status" value="1"/>
</dbReference>
<sequence>MRFNTALLHGNFKCDEKTGATQVPIYQSTSFEQKSPEKLENIFKGSEIGFIYSRINNPTVESFEKRIAFLEGGVGAVACSSGMAAITLAVLNILKSGDEIVSGSGIFGGTHSLFKNLSDYGIVTRYAEDSEVESFEKAVNQNTRLIFVETIGNPRLDVPNIKELAKLAHSKGIPLIVDNTAATPYLIRPLKLGADIVVHSTSKYISGSGNTIGGVIVDGGNFKWDFKKYDTLKEYEKFGVFTYLAKLRKGLFKDIGACLSPFNAYLSSIGLETLGIRMERICENAKELSLYLEKNPKVLKVNYPGLKSSKYFKRANEQFDGKFGGILTIRVGTKDAAFKIINSLKFPSNLANIGDVRTLVIHPASTIYATNTCEERQMMGVYDDLLRISVGIEDIEDIKEDFDQALKSL</sequence>
<keyword evidence="12" id="KW-1185">Reference proteome</keyword>
<feature type="modified residue" description="N6-(pyridoxal phosphate)lysine" evidence="9">
    <location>
        <position position="203"/>
    </location>
</feature>
<dbReference type="Proteomes" id="UP000233534">
    <property type="component" value="Chromosome"/>
</dbReference>
<dbReference type="InterPro" id="IPR015422">
    <property type="entry name" value="PyrdxlP-dep_Trfase_small"/>
</dbReference>
<dbReference type="AlphaFoldDB" id="A0A2K9DYA1"/>
<evidence type="ECO:0000256" key="10">
    <source>
        <dbReference type="RuleBase" id="RU362118"/>
    </source>
</evidence>
<dbReference type="GO" id="GO:0004124">
    <property type="term" value="F:cysteine synthase activity"/>
    <property type="evidence" value="ECO:0007669"/>
    <property type="project" value="TreeGrafter"/>
</dbReference>
<dbReference type="InterPro" id="IPR015424">
    <property type="entry name" value="PyrdxlP-dep_Trfase"/>
</dbReference>
<dbReference type="GO" id="GO:0005737">
    <property type="term" value="C:cytoplasm"/>
    <property type="evidence" value="ECO:0007669"/>
    <property type="project" value="TreeGrafter"/>
</dbReference>
<dbReference type="GO" id="GO:0003961">
    <property type="term" value="F:O-acetylhomoserine aminocarboxypropyltransferase activity"/>
    <property type="evidence" value="ECO:0007669"/>
    <property type="project" value="TreeGrafter"/>
</dbReference>
<comment type="similarity">
    <text evidence="2 10">Belongs to the trans-sulfuration enzymes family.</text>
</comment>
<dbReference type="RefSeq" id="WP_101298973.1">
    <property type="nucleotide sequence ID" value="NZ_CP025197.1"/>
</dbReference>
<evidence type="ECO:0000256" key="5">
    <source>
        <dbReference type="ARBA" id="ARBA00047175"/>
    </source>
</evidence>
<dbReference type="Gene3D" id="3.40.640.10">
    <property type="entry name" value="Type I PLP-dependent aspartate aminotransferase-like (Major domain)"/>
    <property type="match status" value="1"/>
</dbReference>